<evidence type="ECO:0000313" key="3">
    <source>
        <dbReference type="Proteomes" id="UP000078542"/>
    </source>
</evidence>
<feature type="compositionally biased region" description="Basic and acidic residues" evidence="1">
    <location>
        <begin position="12"/>
        <end position="27"/>
    </location>
</feature>
<protein>
    <submittedName>
        <fullName evidence="2">Uncharacterized protein</fullName>
    </submittedName>
</protein>
<sequence length="225" mass="25777">GLKIARKNKLCNGEEKSERGKEEVSPLMKKYESRLSDGHLSPRRVREERKWVPANMRDTVLAPAHYYGPHGRPTAVDCADELIARDRLIKTPTHRQRDPNAERRKYYSVAPRRRGDSLGNKRWKIFKSKRSAGRSFAKPRRLTSKRACRTCRHLDGPPNTVDSTPDHLPFHSFSPRVWSFAICQGLEGGGGGGERVWNGERPHEVRDERWARRGGDGDGYKDLQL</sequence>
<reference evidence="2 3" key="1">
    <citation type="submission" date="2016-03" db="EMBL/GenBank/DDBJ databases">
        <title>Cyphomyrmex costatus WGS genome.</title>
        <authorList>
            <person name="Nygaard S."/>
            <person name="Hu H."/>
            <person name="Boomsma J."/>
            <person name="Zhang G."/>
        </authorList>
    </citation>
    <scope>NUCLEOTIDE SEQUENCE [LARGE SCALE GENOMIC DNA]</scope>
    <source>
        <strain evidence="2">MS0001</strain>
        <tissue evidence="2">Whole body</tissue>
    </source>
</reference>
<dbReference type="EMBL" id="KQ977444">
    <property type="protein sequence ID" value="KYN02677.1"/>
    <property type="molecule type" value="Genomic_DNA"/>
</dbReference>
<accession>A0A195CQC4</accession>
<feature type="compositionally biased region" description="Basic and acidic residues" evidence="1">
    <location>
        <begin position="197"/>
        <end position="225"/>
    </location>
</feature>
<gene>
    <name evidence="2" type="ORF">ALC62_06477</name>
</gene>
<evidence type="ECO:0000256" key="1">
    <source>
        <dbReference type="SAM" id="MobiDB-lite"/>
    </source>
</evidence>
<feature type="region of interest" description="Disordered" evidence="1">
    <location>
        <begin position="1"/>
        <end position="27"/>
    </location>
</feature>
<dbReference type="AlphaFoldDB" id="A0A195CQC4"/>
<keyword evidence="3" id="KW-1185">Reference proteome</keyword>
<proteinExistence type="predicted"/>
<feature type="region of interest" description="Disordered" evidence="1">
    <location>
        <begin position="191"/>
        <end position="225"/>
    </location>
</feature>
<organism evidence="2 3">
    <name type="scientific">Cyphomyrmex costatus</name>
    <dbReference type="NCBI Taxonomy" id="456900"/>
    <lineage>
        <taxon>Eukaryota</taxon>
        <taxon>Metazoa</taxon>
        <taxon>Ecdysozoa</taxon>
        <taxon>Arthropoda</taxon>
        <taxon>Hexapoda</taxon>
        <taxon>Insecta</taxon>
        <taxon>Pterygota</taxon>
        <taxon>Neoptera</taxon>
        <taxon>Endopterygota</taxon>
        <taxon>Hymenoptera</taxon>
        <taxon>Apocrita</taxon>
        <taxon>Aculeata</taxon>
        <taxon>Formicoidea</taxon>
        <taxon>Formicidae</taxon>
        <taxon>Myrmicinae</taxon>
        <taxon>Cyphomyrmex</taxon>
    </lineage>
</organism>
<dbReference type="Proteomes" id="UP000078542">
    <property type="component" value="Unassembled WGS sequence"/>
</dbReference>
<feature type="non-terminal residue" evidence="2">
    <location>
        <position position="1"/>
    </location>
</feature>
<name>A0A195CQC4_9HYME</name>
<evidence type="ECO:0000313" key="2">
    <source>
        <dbReference type="EMBL" id="KYN02677.1"/>
    </source>
</evidence>